<evidence type="ECO:0000313" key="1">
    <source>
        <dbReference type="EMBL" id="QFS46974.1"/>
    </source>
</evidence>
<keyword evidence="2" id="KW-1185">Reference proteome</keyword>
<sequence length="41" mass="4619">MSIAVPLTRGLFTNFPTKKALAFMQEPLNYLVVSDEINFTT</sequence>
<evidence type="ECO:0000313" key="2">
    <source>
        <dbReference type="Proteomes" id="UP000326678"/>
    </source>
</evidence>
<dbReference type="EMBL" id="CP045226">
    <property type="protein sequence ID" value="QFS46974.1"/>
    <property type="molecule type" value="Genomic_DNA"/>
</dbReference>
<protein>
    <submittedName>
        <fullName evidence="1">Uncharacterized protein</fullName>
    </submittedName>
</protein>
<organism evidence="1 2">
    <name type="scientific">Nostoc sphaeroides CCNUC1</name>
    <dbReference type="NCBI Taxonomy" id="2653204"/>
    <lineage>
        <taxon>Bacteria</taxon>
        <taxon>Bacillati</taxon>
        <taxon>Cyanobacteriota</taxon>
        <taxon>Cyanophyceae</taxon>
        <taxon>Nostocales</taxon>
        <taxon>Nostocaceae</taxon>
        <taxon>Nostoc</taxon>
    </lineage>
</organism>
<gene>
    <name evidence="1" type="ORF">GXM_04455</name>
</gene>
<accession>A0A5P8W2Y8</accession>
<dbReference type="Proteomes" id="UP000326678">
    <property type="component" value="Chromosome Gxm1"/>
</dbReference>
<reference evidence="1 2" key="1">
    <citation type="submission" date="2019-10" db="EMBL/GenBank/DDBJ databases">
        <title>Genomic and transcriptomic insights into the perfect genentic adaptation of a filamentous nitrogen-fixing cyanobacterium to rice fields.</title>
        <authorList>
            <person name="Chen Z."/>
        </authorList>
    </citation>
    <scope>NUCLEOTIDE SEQUENCE [LARGE SCALE GENOMIC DNA]</scope>
    <source>
        <strain evidence="1">CCNUC1</strain>
    </source>
</reference>
<dbReference type="AlphaFoldDB" id="A0A5P8W2Y8"/>
<name>A0A5P8W2Y8_9NOSO</name>
<dbReference type="KEGG" id="nsh:GXM_04455"/>
<proteinExistence type="predicted"/>